<dbReference type="GO" id="GO:0043565">
    <property type="term" value="F:sequence-specific DNA binding"/>
    <property type="evidence" value="ECO:0007669"/>
    <property type="project" value="InterPro"/>
</dbReference>
<dbReference type="RefSeq" id="WP_068998082.1">
    <property type="nucleotide sequence ID" value="NZ_MDTQ01000001.1"/>
</dbReference>
<dbReference type="PANTHER" id="PTHR46796">
    <property type="entry name" value="HTH-TYPE TRANSCRIPTIONAL ACTIVATOR RHAS-RELATED"/>
    <property type="match status" value="1"/>
</dbReference>
<reference evidence="5 6" key="1">
    <citation type="submission" date="2016-08" db="EMBL/GenBank/DDBJ databases">
        <authorList>
            <person name="Seilhamer J.J."/>
        </authorList>
    </citation>
    <scope>NUCLEOTIDE SEQUENCE [LARGE SCALE GENOMIC DNA]</scope>
    <source>
        <strain evidence="5 6">PH27A</strain>
    </source>
</reference>
<dbReference type="Pfam" id="PF12833">
    <property type="entry name" value="HTH_18"/>
    <property type="match status" value="1"/>
</dbReference>
<dbReference type="EMBL" id="MDTQ01000001">
    <property type="protein sequence ID" value="ODC03665.1"/>
    <property type="molecule type" value="Genomic_DNA"/>
</dbReference>
<sequence length="312" mass="35847">MFQISRLKAARAKPTQWIENRISFHNGNLELSLYDTYEPANRVPLHAEALLFCGMLQGKKVMHQADQTASEFLPYESFVMAPGQTVHIDFPEAQPDHPTTCMALHIDQDRIEQELTRLNQKQPRHDELPDWQYSPQVIHTTHGAATQQLLERLVTLFCEPDPDRSYLIDLAISELIVRMLRHQTRALLIQQSLSPNPPHHSLEAALKWLEQHAHEPFDPVALTRAACISRPHLYRLFRQELGCTPQAYQQQLRIKAACRALMEPRRSITQIAYDLGFATPSHFSRQFRQNTGISPSAWRSKQHKPNAIPLPA</sequence>
<dbReference type="InterPro" id="IPR009594">
    <property type="entry name" value="Tscrpt_reg_HTH_AraC_N"/>
</dbReference>
<dbReference type="SMART" id="SM00342">
    <property type="entry name" value="HTH_ARAC"/>
    <property type="match status" value="1"/>
</dbReference>
<evidence type="ECO:0000313" key="6">
    <source>
        <dbReference type="Proteomes" id="UP000094291"/>
    </source>
</evidence>
<dbReference type="PROSITE" id="PS01124">
    <property type="entry name" value="HTH_ARAC_FAMILY_2"/>
    <property type="match status" value="1"/>
</dbReference>
<dbReference type="SUPFAM" id="SSF46689">
    <property type="entry name" value="Homeodomain-like"/>
    <property type="match status" value="2"/>
</dbReference>
<dbReference type="InterPro" id="IPR018060">
    <property type="entry name" value="HTH_AraC"/>
</dbReference>
<proteinExistence type="predicted"/>
<keyword evidence="1" id="KW-0805">Transcription regulation</keyword>
<dbReference type="InterPro" id="IPR018062">
    <property type="entry name" value="HTH_AraC-typ_CS"/>
</dbReference>
<keyword evidence="2" id="KW-0238">DNA-binding</keyword>
<organism evidence="5 6">
    <name type="scientific">Terasakiispira papahanaumokuakeensis</name>
    <dbReference type="NCBI Taxonomy" id="197479"/>
    <lineage>
        <taxon>Bacteria</taxon>
        <taxon>Pseudomonadati</taxon>
        <taxon>Pseudomonadota</taxon>
        <taxon>Gammaproteobacteria</taxon>
        <taxon>Oceanospirillales</taxon>
        <taxon>Terasakiispira</taxon>
    </lineage>
</organism>
<dbReference type="Pfam" id="PF06719">
    <property type="entry name" value="AraC_N"/>
    <property type="match status" value="1"/>
</dbReference>
<dbReference type="STRING" id="197479.BFW38_09025"/>
<gene>
    <name evidence="5" type="ORF">BFW38_09025</name>
</gene>
<keyword evidence="3" id="KW-0804">Transcription</keyword>
<name>A0A1E2VAJ0_9GAMM</name>
<dbReference type="PRINTS" id="PR00032">
    <property type="entry name" value="HTHARAC"/>
</dbReference>
<dbReference type="InterPro" id="IPR020449">
    <property type="entry name" value="Tscrpt_reg_AraC-type_HTH"/>
</dbReference>
<dbReference type="Proteomes" id="UP000094291">
    <property type="component" value="Unassembled WGS sequence"/>
</dbReference>
<dbReference type="OrthoDB" id="9783876at2"/>
<dbReference type="Gene3D" id="1.10.10.60">
    <property type="entry name" value="Homeodomain-like"/>
    <property type="match status" value="2"/>
</dbReference>
<evidence type="ECO:0000256" key="3">
    <source>
        <dbReference type="ARBA" id="ARBA00023163"/>
    </source>
</evidence>
<comment type="caution">
    <text evidence="5">The sequence shown here is derived from an EMBL/GenBank/DDBJ whole genome shotgun (WGS) entry which is preliminary data.</text>
</comment>
<dbReference type="AlphaFoldDB" id="A0A1E2VAJ0"/>
<accession>A0A1E2VAJ0</accession>
<evidence type="ECO:0000313" key="5">
    <source>
        <dbReference type="EMBL" id="ODC03665.1"/>
    </source>
</evidence>
<evidence type="ECO:0000256" key="1">
    <source>
        <dbReference type="ARBA" id="ARBA00023015"/>
    </source>
</evidence>
<keyword evidence="6" id="KW-1185">Reference proteome</keyword>
<dbReference type="InterPro" id="IPR009057">
    <property type="entry name" value="Homeodomain-like_sf"/>
</dbReference>
<evidence type="ECO:0000256" key="2">
    <source>
        <dbReference type="ARBA" id="ARBA00023125"/>
    </source>
</evidence>
<protein>
    <recommendedName>
        <fullName evidence="4">HTH araC/xylS-type domain-containing protein</fullName>
    </recommendedName>
</protein>
<dbReference type="PROSITE" id="PS00041">
    <property type="entry name" value="HTH_ARAC_FAMILY_1"/>
    <property type="match status" value="1"/>
</dbReference>
<dbReference type="GO" id="GO:0003700">
    <property type="term" value="F:DNA-binding transcription factor activity"/>
    <property type="evidence" value="ECO:0007669"/>
    <property type="project" value="InterPro"/>
</dbReference>
<evidence type="ECO:0000259" key="4">
    <source>
        <dbReference type="PROSITE" id="PS01124"/>
    </source>
</evidence>
<feature type="domain" description="HTH araC/xylS-type" evidence="4">
    <location>
        <begin position="203"/>
        <end position="301"/>
    </location>
</feature>
<dbReference type="InterPro" id="IPR050204">
    <property type="entry name" value="AraC_XylS_family_regulators"/>
</dbReference>